<evidence type="ECO:0000256" key="7">
    <source>
        <dbReference type="ARBA" id="ARBA00023136"/>
    </source>
</evidence>
<dbReference type="FunFam" id="1.20.1240.10:FF:000001">
    <property type="entry name" value="Photosystem I reaction center subunit XI"/>
    <property type="match status" value="1"/>
</dbReference>
<dbReference type="PANTHER" id="PTHR34803:SF2">
    <property type="entry name" value="PHOTOSYSTEM I REACTION CENTER SUBUNIT XI, CHLOROPLASTIC"/>
    <property type="match status" value="1"/>
</dbReference>
<keyword evidence="4 10" id="KW-0812">Transmembrane</keyword>
<evidence type="ECO:0000313" key="12">
    <source>
        <dbReference type="EMBL" id="KXZ49934.1"/>
    </source>
</evidence>
<comment type="subcellular location">
    <subcellularLocation>
        <location evidence="1">Membrane</location>
        <topology evidence="1">Multi-pass membrane protein</topology>
    </subcellularLocation>
</comment>
<dbReference type="Proteomes" id="UP000075714">
    <property type="component" value="Unassembled WGS sequence"/>
</dbReference>
<evidence type="ECO:0000256" key="3">
    <source>
        <dbReference type="ARBA" id="ARBA00022531"/>
    </source>
</evidence>
<comment type="similarity">
    <text evidence="2">Belongs to the PsaL family.</text>
</comment>
<feature type="domain" description="Photosystem I PsaL reaction centre subunit XI" evidence="11">
    <location>
        <begin position="43"/>
        <end position="192"/>
    </location>
</feature>
<organism evidence="12 13">
    <name type="scientific">Gonium pectorale</name>
    <name type="common">Green alga</name>
    <dbReference type="NCBI Taxonomy" id="33097"/>
    <lineage>
        <taxon>Eukaryota</taxon>
        <taxon>Viridiplantae</taxon>
        <taxon>Chlorophyta</taxon>
        <taxon>core chlorophytes</taxon>
        <taxon>Chlorophyceae</taxon>
        <taxon>CS clade</taxon>
        <taxon>Chlamydomonadales</taxon>
        <taxon>Volvocaceae</taxon>
        <taxon>Gonium</taxon>
    </lineage>
</organism>
<dbReference type="PANTHER" id="PTHR34803">
    <property type="entry name" value="PHOTOSYSTEM I REACTION CENTER SUBUNIT XI, CHLOROPLASTIC"/>
    <property type="match status" value="1"/>
</dbReference>
<dbReference type="InterPro" id="IPR022980">
    <property type="entry name" value="PSI_suXI"/>
</dbReference>
<keyword evidence="7 10" id="KW-0472">Membrane</keyword>
<comment type="caution">
    <text evidence="12">The sequence shown here is derived from an EMBL/GenBank/DDBJ whole genome shotgun (WGS) entry which is preliminary data.</text>
</comment>
<dbReference type="InterPro" id="IPR036592">
    <property type="entry name" value="PSI_PsaL_sf"/>
</dbReference>
<evidence type="ECO:0000313" key="13">
    <source>
        <dbReference type="Proteomes" id="UP000075714"/>
    </source>
</evidence>
<dbReference type="AlphaFoldDB" id="A0A150GJJ2"/>
<evidence type="ECO:0000256" key="8">
    <source>
        <dbReference type="ARBA" id="ARBA00032768"/>
    </source>
</evidence>
<protein>
    <recommendedName>
        <fullName evidence="9">Photosystem I reaction center subunit XI, chloroplastic</fullName>
    </recommendedName>
    <alternativeName>
        <fullName evidence="8">PSI subunit V</fullName>
    </alternativeName>
</protein>
<evidence type="ECO:0000256" key="5">
    <source>
        <dbReference type="ARBA" id="ARBA00022836"/>
    </source>
</evidence>
<sequence length="196" mass="20353">MAVAMRQTSGLRATTARRQLPLGLGRVSTVRVCAEASKKAQVISPVNGDPFVGFLETPVTSAPIVATYLSNLPAYRTGVAPLLRGVEIGLAHGFLLAGPFIKLGPLRNVEGVAEIAGSLSAAGLVLILSLCLSIYGSAQFQSEPKLGVKTLSGRSVARDSLFSADGWAGFTAGFLVGGEAGVAWAYILTQVLPYYS</sequence>
<dbReference type="InterPro" id="IPR003757">
    <property type="entry name" value="PSI_PsaL"/>
</dbReference>
<evidence type="ECO:0000256" key="9">
    <source>
        <dbReference type="ARBA" id="ARBA00070554"/>
    </source>
</evidence>
<feature type="transmembrane region" description="Helical" evidence="10">
    <location>
        <begin position="112"/>
        <end position="135"/>
    </location>
</feature>
<name>A0A150GJJ2_GONPE</name>
<keyword evidence="13" id="KW-1185">Reference proteome</keyword>
<accession>A0A150GJJ2</accession>
<dbReference type="OrthoDB" id="35506at2759"/>
<dbReference type="Pfam" id="PF02605">
    <property type="entry name" value="PsaL"/>
    <property type="match status" value="1"/>
</dbReference>
<keyword evidence="3" id="KW-0602">Photosynthesis</keyword>
<reference evidence="13" key="1">
    <citation type="journal article" date="2016" name="Nat. Commun.">
        <title>The Gonium pectorale genome demonstrates co-option of cell cycle regulation during the evolution of multicellularity.</title>
        <authorList>
            <person name="Hanschen E.R."/>
            <person name="Marriage T.N."/>
            <person name="Ferris P.J."/>
            <person name="Hamaji T."/>
            <person name="Toyoda A."/>
            <person name="Fujiyama A."/>
            <person name="Neme R."/>
            <person name="Noguchi H."/>
            <person name="Minakuchi Y."/>
            <person name="Suzuki M."/>
            <person name="Kawai-Toyooka H."/>
            <person name="Smith D.R."/>
            <person name="Sparks H."/>
            <person name="Anderson J."/>
            <person name="Bakaric R."/>
            <person name="Luria V."/>
            <person name="Karger A."/>
            <person name="Kirschner M.W."/>
            <person name="Durand P.M."/>
            <person name="Michod R.E."/>
            <person name="Nozaki H."/>
            <person name="Olson B.J."/>
        </authorList>
    </citation>
    <scope>NUCLEOTIDE SEQUENCE [LARGE SCALE GENOMIC DNA]</scope>
    <source>
        <strain evidence="13">NIES-2863</strain>
    </source>
</reference>
<gene>
    <name evidence="12" type="ORF">GPECTOR_19g385</name>
</gene>
<dbReference type="GO" id="GO:0009535">
    <property type="term" value="C:chloroplast thylakoid membrane"/>
    <property type="evidence" value="ECO:0007669"/>
    <property type="project" value="TreeGrafter"/>
</dbReference>
<dbReference type="GO" id="GO:0009538">
    <property type="term" value="C:photosystem I reaction center"/>
    <property type="evidence" value="ECO:0007669"/>
    <property type="project" value="InterPro"/>
</dbReference>
<dbReference type="GO" id="GO:0015979">
    <property type="term" value="P:photosynthesis"/>
    <property type="evidence" value="ECO:0007669"/>
    <property type="project" value="UniProtKB-KW"/>
</dbReference>
<evidence type="ECO:0000256" key="1">
    <source>
        <dbReference type="ARBA" id="ARBA00004141"/>
    </source>
</evidence>
<proteinExistence type="inferred from homology"/>
<dbReference type="EMBL" id="LSYV01000020">
    <property type="protein sequence ID" value="KXZ49934.1"/>
    <property type="molecule type" value="Genomic_DNA"/>
</dbReference>
<evidence type="ECO:0000256" key="10">
    <source>
        <dbReference type="SAM" id="Phobius"/>
    </source>
</evidence>
<evidence type="ECO:0000256" key="2">
    <source>
        <dbReference type="ARBA" id="ARBA00008820"/>
    </source>
</evidence>
<keyword evidence="6 10" id="KW-1133">Transmembrane helix</keyword>
<feature type="transmembrane region" description="Helical" evidence="10">
    <location>
        <begin position="167"/>
        <end position="188"/>
    </location>
</feature>
<evidence type="ECO:0000259" key="11">
    <source>
        <dbReference type="Pfam" id="PF02605"/>
    </source>
</evidence>
<evidence type="ECO:0000256" key="4">
    <source>
        <dbReference type="ARBA" id="ARBA00022692"/>
    </source>
</evidence>
<keyword evidence="5" id="KW-0603">Photosystem I</keyword>
<dbReference type="STRING" id="33097.A0A150GJJ2"/>
<dbReference type="SUPFAM" id="SSF81568">
    <property type="entry name" value="Photosystem I reaction center subunit XI, PsaL"/>
    <property type="match status" value="1"/>
</dbReference>
<evidence type="ECO:0000256" key="6">
    <source>
        <dbReference type="ARBA" id="ARBA00022989"/>
    </source>
</evidence>
<dbReference type="Gene3D" id="1.20.1240.10">
    <property type="entry name" value="Photosystem I PsaL, reaction centre subunit XI"/>
    <property type="match status" value="1"/>
</dbReference>